<dbReference type="VEuPathDB" id="VectorBase:RSAN_042013"/>
<keyword evidence="4" id="KW-0106">Calcium</keyword>
<evidence type="ECO:0000259" key="6">
    <source>
        <dbReference type="Pfam" id="PF00884"/>
    </source>
</evidence>
<sequence>MIDTLDESVGEVFETLGETGRLENTVVFFSSDNGGTPFGSHSSRSFNWPLRGTKLSVWEGSMRVPAFVWSPLLKRKRWVSNAPMHFIDLFTTVYSVAGGDTSRLEDVDGLDMWEHMSRGSESPRTELLYNIDPLDPPELSVAAIRDTRYKLVLDGTGFNSERYETAGGRRPYEDLDKLLVQSKTYRVLRKLYGTRRLGFPRGWRTRATLTCGKGTRENFSANDTVFLFDIVKDPCELNNLASERPDIVSALMKRLDAYRAVTVPIENLPFDPASAPEYHNGTWAPWLD</sequence>
<dbReference type="Proteomes" id="UP000821837">
    <property type="component" value="Unassembled WGS sequence"/>
</dbReference>
<reference evidence="7" key="2">
    <citation type="submission" date="2021-09" db="EMBL/GenBank/DDBJ databases">
        <authorList>
            <person name="Jia N."/>
            <person name="Wang J."/>
            <person name="Shi W."/>
            <person name="Du L."/>
            <person name="Sun Y."/>
            <person name="Zhan W."/>
            <person name="Jiang J."/>
            <person name="Wang Q."/>
            <person name="Zhang B."/>
            <person name="Ji P."/>
            <person name="Sakyi L.B."/>
            <person name="Cui X."/>
            <person name="Yuan T."/>
            <person name="Jiang B."/>
            <person name="Yang W."/>
            <person name="Lam T.T.-Y."/>
            <person name="Chang Q."/>
            <person name="Ding S."/>
            <person name="Wang X."/>
            <person name="Zhu J."/>
            <person name="Ruan X."/>
            <person name="Zhao L."/>
            <person name="Wei J."/>
            <person name="Que T."/>
            <person name="Du C."/>
            <person name="Cheng J."/>
            <person name="Dai P."/>
            <person name="Han X."/>
            <person name="Huang E."/>
            <person name="Gao Y."/>
            <person name="Liu J."/>
            <person name="Shao H."/>
            <person name="Ye R."/>
            <person name="Li L."/>
            <person name="Wei W."/>
            <person name="Wang X."/>
            <person name="Wang C."/>
            <person name="Huo Q."/>
            <person name="Li W."/>
            <person name="Guo W."/>
            <person name="Chen H."/>
            <person name="Chen S."/>
            <person name="Zhou L."/>
            <person name="Zhou L."/>
            <person name="Ni X."/>
            <person name="Tian J."/>
            <person name="Zhou Y."/>
            <person name="Sheng Y."/>
            <person name="Liu T."/>
            <person name="Pan Y."/>
            <person name="Xia L."/>
            <person name="Li J."/>
            <person name="Zhao F."/>
            <person name="Cao W."/>
        </authorList>
    </citation>
    <scope>NUCLEOTIDE SEQUENCE</scope>
    <source>
        <strain evidence="7">Rsan-2018</strain>
        <tissue evidence="7">Larvae</tissue>
    </source>
</reference>
<comment type="caution">
    <text evidence="7">The sequence shown here is derived from an EMBL/GenBank/DDBJ whole genome shotgun (WGS) entry which is preliminary data.</text>
</comment>
<protein>
    <recommendedName>
        <fullName evidence="6">Sulfatase N-terminal domain-containing protein</fullName>
    </recommendedName>
</protein>
<dbReference type="PANTHER" id="PTHR10342:SF273">
    <property type="entry name" value="RE14504P"/>
    <property type="match status" value="1"/>
</dbReference>
<dbReference type="AlphaFoldDB" id="A0A9D4PL94"/>
<evidence type="ECO:0000256" key="2">
    <source>
        <dbReference type="ARBA" id="ARBA00008779"/>
    </source>
</evidence>
<dbReference type="GO" id="GO:0008484">
    <property type="term" value="F:sulfuric ester hydrolase activity"/>
    <property type="evidence" value="ECO:0007669"/>
    <property type="project" value="InterPro"/>
</dbReference>
<evidence type="ECO:0000313" key="7">
    <source>
        <dbReference type="EMBL" id="KAH7944165.1"/>
    </source>
</evidence>
<proteinExistence type="inferred from homology"/>
<keyword evidence="8" id="KW-1185">Reference proteome</keyword>
<reference evidence="7" key="1">
    <citation type="journal article" date="2020" name="Cell">
        <title>Large-Scale Comparative Analyses of Tick Genomes Elucidate Their Genetic Diversity and Vector Capacities.</title>
        <authorList>
            <consortium name="Tick Genome and Microbiome Consortium (TIGMIC)"/>
            <person name="Jia N."/>
            <person name="Wang J."/>
            <person name="Shi W."/>
            <person name="Du L."/>
            <person name="Sun Y."/>
            <person name="Zhan W."/>
            <person name="Jiang J.F."/>
            <person name="Wang Q."/>
            <person name="Zhang B."/>
            <person name="Ji P."/>
            <person name="Bell-Sakyi L."/>
            <person name="Cui X.M."/>
            <person name="Yuan T.T."/>
            <person name="Jiang B.G."/>
            <person name="Yang W.F."/>
            <person name="Lam T.T."/>
            <person name="Chang Q.C."/>
            <person name="Ding S.J."/>
            <person name="Wang X.J."/>
            <person name="Zhu J.G."/>
            <person name="Ruan X.D."/>
            <person name="Zhao L."/>
            <person name="Wei J.T."/>
            <person name="Ye R.Z."/>
            <person name="Que T.C."/>
            <person name="Du C.H."/>
            <person name="Zhou Y.H."/>
            <person name="Cheng J.X."/>
            <person name="Dai P.F."/>
            <person name="Guo W.B."/>
            <person name="Han X.H."/>
            <person name="Huang E.J."/>
            <person name="Li L.F."/>
            <person name="Wei W."/>
            <person name="Gao Y.C."/>
            <person name="Liu J.Z."/>
            <person name="Shao H.Z."/>
            <person name="Wang X."/>
            <person name="Wang C.C."/>
            <person name="Yang T.C."/>
            <person name="Huo Q.B."/>
            <person name="Li W."/>
            <person name="Chen H.Y."/>
            <person name="Chen S.E."/>
            <person name="Zhou L.G."/>
            <person name="Ni X.B."/>
            <person name="Tian J.H."/>
            <person name="Sheng Y."/>
            <person name="Liu T."/>
            <person name="Pan Y.S."/>
            <person name="Xia L.Y."/>
            <person name="Li J."/>
            <person name="Zhao F."/>
            <person name="Cao W.C."/>
        </authorList>
    </citation>
    <scope>NUCLEOTIDE SEQUENCE</scope>
    <source>
        <strain evidence="7">Rsan-2018</strain>
    </source>
</reference>
<organism evidence="7 8">
    <name type="scientific">Rhipicephalus sanguineus</name>
    <name type="common">Brown dog tick</name>
    <name type="synonym">Ixodes sanguineus</name>
    <dbReference type="NCBI Taxonomy" id="34632"/>
    <lineage>
        <taxon>Eukaryota</taxon>
        <taxon>Metazoa</taxon>
        <taxon>Ecdysozoa</taxon>
        <taxon>Arthropoda</taxon>
        <taxon>Chelicerata</taxon>
        <taxon>Arachnida</taxon>
        <taxon>Acari</taxon>
        <taxon>Parasitiformes</taxon>
        <taxon>Ixodida</taxon>
        <taxon>Ixodoidea</taxon>
        <taxon>Ixodidae</taxon>
        <taxon>Rhipicephalinae</taxon>
        <taxon>Rhipicephalus</taxon>
        <taxon>Rhipicephalus</taxon>
    </lineage>
</organism>
<comment type="cofactor">
    <cofactor evidence="1">
        <name>Ca(2+)</name>
        <dbReference type="ChEBI" id="CHEBI:29108"/>
    </cofactor>
</comment>
<dbReference type="InterPro" id="IPR000917">
    <property type="entry name" value="Sulfatase_N"/>
</dbReference>
<dbReference type="InterPro" id="IPR017850">
    <property type="entry name" value="Alkaline_phosphatase_core_sf"/>
</dbReference>
<evidence type="ECO:0000313" key="8">
    <source>
        <dbReference type="Proteomes" id="UP000821837"/>
    </source>
</evidence>
<dbReference type="SUPFAM" id="SSF53649">
    <property type="entry name" value="Alkaline phosphatase-like"/>
    <property type="match status" value="1"/>
</dbReference>
<feature type="domain" description="Sulfatase N-terminal" evidence="6">
    <location>
        <begin position="3"/>
        <end position="98"/>
    </location>
</feature>
<accession>A0A9D4PL94</accession>
<name>A0A9D4PL94_RHISA</name>
<keyword evidence="3" id="KW-0479">Metal-binding</keyword>
<evidence type="ECO:0000256" key="3">
    <source>
        <dbReference type="ARBA" id="ARBA00022723"/>
    </source>
</evidence>
<gene>
    <name evidence="7" type="ORF">HPB52_016692</name>
</gene>
<dbReference type="Gene3D" id="3.40.720.10">
    <property type="entry name" value="Alkaline Phosphatase, subunit A"/>
    <property type="match status" value="1"/>
</dbReference>
<dbReference type="PANTHER" id="PTHR10342">
    <property type="entry name" value="ARYLSULFATASE"/>
    <property type="match status" value="1"/>
</dbReference>
<dbReference type="Gene3D" id="3.30.1120.10">
    <property type="match status" value="1"/>
</dbReference>
<evidence type="ECO:0000256" key="5">
    <source>
        <dbReference type="ARBA" id="ARBA00023180"/>
    </source>
</evidence>
<evidence type="ECO:0000256" key="1">
    <source>
        <dbReference type="ARBA" id="ARBA00001913"/>
    </source>
</evidence>
<keyword evidence="5" id="KW-0325">Glycoprotein</keyword>
<comment type="similarity">
    <text evidence="2">Belongs to the sulfatase family.</text>
</comment>
<dbReference type="Pfam" id="PF00884">
    <property type="entry name" value="Sulfatase"/>
    <property type="match status" value="1"/>
</dbReference>
<dbReference type="EMBL" id="JABSTV010001253">
    <property type="protein sequence ID" value="KAH7944165.1"/>
    <property type="molecule type" value="Genomic_DNA"/>
</dbReference>
<dbReference type="InterPro" id="IPR047115">
    <property type="entry name" value="ARSB"/>
</dbReference>
<evidence type="ECO:0000256" key="4">
    <source>
        <dbReference type="ARBA" id="ARBA00022837"/>
    </source>
</evidence>
<dbReference type="GO" id="GO:0046872">
    <property type="term" value="F:metal ion binding"/>
    <property type="evidence" value="ECO:0007669"/>
    <property type="project" value="UniProtKB-KW"/>
</dbReference>